<protein>
    <submittedName>
        <fullName evidence="1">Uncharacterized protein</fullName>
    </submittedName>
</protein>
<dbReference type="KEGG" id="sla:SERLADRAFT_368908"/>
<gene>
    <name evidence="1" type="ORF">SERLADRAFT_368908</name>
</gene>
<dbReference type="GeneID" id="18810273"/>
<dbReference type="Pfam" id="PF18759">
    <property type="entry name" value="Plavaka"/>
    <property type="match status" value="1"/>
</dbReference>
<reference evidence="1" key="1">
    <citation type="submission" date="2011-04" db="EMBL/GenBank/DDBJ databases">
        <title>Evolution of plant cell wall degrading machinery underlies the functional diversity of forest fungi.</title>
        <authorList>
            <consortium name="US DOE Joint Genome Institute (JGI-PGF)"/>
            <person name="Eastwood D.C."/>
            <person name="Floudas D."/>
            <person name="Binder M."/>
            <person name="Majcherczyk A."/>
            <person name="Schneider P."/>
            <person name="Aerts A."/>
            <person name="Asiegbu F.O."/>
            <person name="Baker S.E."/>
            <person name="Barry K."/>
            <person name="Bendiksby M."/>
            <person name="Blumentritt M."/>
            <person name="Coutinho P.M."/>
            <person name="Cullen D."/>
            <person name="Cullen D."/>
            <person name="Gathman A."/>
            <person name="Goodell B."/>
            <person name="Henrissat B."/>
            <person name="Ihrmark K."/>
            <person name="Kauserud H."/>
            <person name="Kohler A."/>
            <person name="LaButti K."/>
            <person name="Lapidus A."/>
            <person name="Lavin J.L."/>
            <person name="Lee Y.-H."/>
            <person name="Lindquist E."/>
            <person name="Lilly W."/>
            <person name="Lucas S."/>
            <person name="Morin E."/>
            <person name="Murat C."/>
            <person name="Oguiza J.A."/>
            <person name="Park J."/>
            <person name="Pisabarro A.G."/>
            <person name="Riley R."/>
            <person name="Rosling A."/>
            <person name="Salamov A."/>
            <person name="Schmidt O."/>
            <person name="Schmutz J."/>
            <person name="Skrede I."/>
            <person name="Stenlid J."/>
            <person name="Wiebenga A."/>
            <person name="Xie X."/>
            <person name="Kues U."/>
            <person name="Hibbett D.S."/>
            <person name="Hoffmeister D."/>
            <person name="Hogberg N."/>
            <person name="Martin F."/>
            <person name="Grigoriev I.V."/>
            <person name="Watkinson S.C."/>
        </authorList>
    </citation>
    <scope>NUCLEOTIDE SEQUENCE</scope>
    <source>
        <strain evidence="1">S7.9</strain>
    </source>
</reference>
<dbReference type="Proteomes" id="UP000008064">
    <property type="component" value="Unassembled WGS sequence"/>
</dbReference>
<dbReference type="RefSeq" id="XP_007317634.1">
    <property type="nucleotide sequence ID" value="XM_007317572.1"/>
</dbReference>
<dbReference type="HOGENOM" id="CLU_002498_2_0_1"/>
<organism>
    <name type="scientific">Serpula lacrymans var. lacrymans (strain S7.9)</name>
    <name type="common">Dry rot fungus</name>
    <dbReference type="NCBI Taxonomy" id="578457"/>
    <lineage>
        <taxon>Eukaryota</taxon>
        <taxon>Fungi</taxon>
        <taxon>Dikarya</taxon>
        <taxon>Basidiomycota</taxon>
        <taxon>Agaricomycotina</taxon>
        <taxon>Agaricomycetes</taxon>
        <taxon>Agaricomycetidae</taxon>
        <taxon>Boletales</taxon>
        <taxon>Coniophorineae</taxon>
        <taxon>Serpulaceae</taxon>
        <taxon>Serpula</taxon>
    </lineage>
</organism>
<dbReference type="InterPro" id="IPR041078">
    <property type="entry name" value="Plavaka"/>
</dbReference>
<sequence length="343" mass="39016">METFNVTGMHYCPLIEVIKEAFSSPLAKKFHLFPFKQFFQANSTAPVERVFDEVYTSDAWLQAHDNLQKQPPEPGCNLERVILGLTFWLDSTHLGSFGTAKAWPVYLYFANLSKYICACPNSGACNHVAYIPLKGTHRKSHYSPLLTHCRRELFLAVWQSFLDDEFLHAYKHGIVLKCSNGVVHCIYPCVFTYSADYPEKVLIATTRDMGQCPCPRCLVLKSEIPKMGQVRDLQAQITKARRYTADKIKTAREFIYRLGYSVTSSAVEVNSFADRLNNTSNVFTMLVVDIMHEFELGVWKAVFTHLIHILHASVGGSYTVAKLDARYIPSNFSIWSINNSLLF</sequence>
<dbReference type="AlphaFoldDB" id="F8NT39"/>
<dbReference type="OrthoDB" id="3208495at2759"/>
<dbReference type="EMBL" id="GL945433">
    <property type="protein sequence ID" value="EGO25512.1"/>
    <property type="molecule type" value="Genomic_DNA"/>
</dbReference>
<proteinExistence type="predicted"/>
<name>F8NT39_SERL9</name>
<evidence type="ECO:0000313" key="1">
    <source>
        <dbReference type="EMBL" id="EGO25512.1"/>
    </source>
</evidence>
<accession>F8NT39</accession>